<dbReference type="EMBL" id="BPLQ01012055">
    <property type="protein sequence ID" value="GIY62156.1"/>
    <property type="molecule type" value="Genomic_DNA"/>
</dbReference>
<proteinExistence type="predicted"/>
<protein>
    <submittedName>
        <fullName evidence="1">Uncharacterized protein</fullName>
    </submittedName>
</protein>
<sequence>MSASGLALDLETVADENLSSSIPPSRRRNHEIPDKNFSCHPDERKWSGVRASNPYLMSIRVVRFNRLWEKDLLVSTRSSRTMLPDFLLSIFKCTMP</sequence>
<keyword evidence="2" id="KW-1185">Reference proteome</keyword>
<dbReference type="AlphaFoldDB" id="A0AAV4UW75"/>
<evidence type="ECO:0000313" key="1">
    <source>
        <dbReference type="EMBL" id="GIY62156.1"/>
    </source>
</evidence>
<dbReference type="Proteomes" id="UP001054837">
    <property type="component" value="Unassembled WGS sequence"/>
</dbReference>
<accession>A0AAV4UW75</accession>
<comment type="caution">
    <text evidence="1">The sequence shown here is derived from an EMBL/GenBank/DDBJ whole genome shotgun (WGS) entry which is preliminary data.</text>
</comment>
<organism evidence="1 2">
    <name type="scientific">Caerostris darwini</name>
    <dbReference type="NCBI Taxonomy" id="1538125"/>
    <lineage>
        <taxon>Eukaryota</taxon>
        <taxon>Metazoa</taxon>
        <taxon>Ecdysozoa</taxon>
        <taxon>Arthropoda</taxon>
        <taxon>Chelicerata</taxon>
        <taxon>Arachnida</taxon>
        <taxon>Araneae</taxon>
        <taxon>Araneomorphae</taxon>
        <taxon>Entelegynae</taxon>
        <taxon>Araneoidea</taxon>
        <taxon>Araneidae</taxon>
        <taxon>Caerostris</taxon>
    </lineage>
</organism>
<name>A0AAV4UW75_9ARAC</name>
<gene>
    <name evidence="1" type="ORF">CDAR_315841</name>
</gene>
<reference evidence="1 2" key="1">
    <citation type="submission" date="2021-06" db="EMBL/GenBank/DDBJ databases">
        <title>Caerostris darwini draft genome.</title>
        <authorList>
            <person name="Kono N."/>
            <person name="Arakawa K."/>
        </authorList>
    </citation>
    <scope>NUCLEOTIDE SEQUENCE [LARGE SCALE GENOMIC DNA]</scope>
</reference>
<evidence type="ECO:0000313" key="2">
    <source>
        <dbReference type="Proteomes" id="UP001054837"/>
    </source>
</evidence>